<accession>A0A9N9BKI7</accession>
<keyword evidence="4" id="KW-1185">Reference proteome</keyword>
<evidence type="ECO:0000256" key="1">
    <source>
        <dbReference type="ARBA" id="ARBA00023125"/>
    </source>
</evidence>
<dbReference type="SUPFAM" id="SSF46689">
    <property type="entry name" value="Homeodomain-like"/>
    <property type="match status" value="1"/>
</dbReference>
<dbReference type="Proteomes" id="UP000789706">
    <property type="component" value="Unassembled WGS sequence"/>
</dbReference>
<dbReference type="Pfam" id="PF03221">
    <property type="entry name" value="HTH_Tnp_Tc5"/>
    <property type="match status" value="1"/>
</dbReference>
<dbReference type="InterPro" id="IPR006600">
    <property type="entry name" value="HTH_CenpB_DNA-bd_dom"/>
</dbReference>
<evidence type="ECO:0000259" key="2">
    <source>
        <dbReference type="Pfam" id="PF03221"/>
    </source>
</evidence>
<protein>
    <submittedName>
        <fullName evidence="3">1583_t:CDS:1</fullName>
    </submittedName>
</protein>
<evidence type="ECO:0000313" key="4">
    <source>
        <dbReference type="Proteomes" id="UP000789706"/>
    </source>
</evidence>
<gene>
    <name evidence="3" type="ORF">DEBURN_LOCUS7986</name>
</gene>
<dbReference type="AlphaFoldDB" id="A0A9N9BKI7"/>
<dbReference type="OrthoDB" id="2416371at2759"/>
<dbReference type="Gene3D" id="1.10.10.60">
    <property type="entry name" value="Homeodomain-like"/>
    <property type="match status" value="1"/>
</dbReference>
<evidence type="ECO:0000313" key="3">
    <source>
        <dbReference type="EMBL" id="CAG8569105.1"/>
    </source>
</evidence>
<sequence>MEQYSGLKIKYSTVSKILKKANKYQLQDNNVYAEKTFCYRSVKYPMLELAINMWVEHVTTEGIIISDSIIKEKAHHFAEAFSILEELFTFSNRLALISFIHWLLALLKNERFHIQDQQALLLVDNTTSHIAPETIETWDDDIDNIDYEMSSENNSIDKIEEL</sequence>
<name>A0A9N9BKI7_9GLOM</name>
<reference evidence="3" key="1">
    <citation type="submission" date="2021-06" db="EMBL/GenBank/DDBJ databases">
        <authorList>
            <person name="Kallberg Y."/>
            <person name="Tangrot J."/>
            <person name="Rosling A."/>
        </authorList>
    </citation>
    <scope>NUCLEOTIDE SEQUENCE</scope>
    <source>
        <strain evidence="3">AZ414A</strain>
    </source>
</reference>
<dbReference type="InterPro" id="IPR009057">
    <property type="entry name" value="Homeodomain-like_sf"/>
</dbReference>
<keyword evidence="1" id="KW-0238">DNA-binding</keyword>
<comment type="caution">
    <text evidence="3">The sequence shown here is derived from an EMBL/GenBank/DDBJ whole genome shotgun (WGS) entry which is preliminary data.</text>
</comment>
<feature type="domain" description="HTH CENPB-type" evidence="2">
    <location>
        <begin position="44"/>
        <end position="93"/>
    </location>
</feature>
<dbReference type="GO" id="GO:0003677">
    <property type="term" value="F:DNA binding"/>
    <property type="evidence" value="ECO:0007669"/>
    <property type="project" value="UniProtKB-KW"/>
</dbReference>
<dbReference type="EMBL" id="CAJVPK010001075">
    <property type="protein sequence ID" value="CAG8569105.1"/>
    <property type="molecule type" value="Genomic_DNA"/>
</dbReference>
<proteinExistence type="predicted"/>
<organism evidence="3 4">
    <name type="scientific">Diversispora eburnea</name>
    <dbReference type="NCBI Taxonomy" id="1213867"/>
    <lineage>
        <taxon>Eukaryota</taxon>
        <taxon>Fungi</taxon>
        <taxon>Fungi incertae sedis</taxon>
        <taxon>Mucoromycota</taxon>
        <taxon>Glomeromycotina</taxon>
        <taxon>Glomeromycetes</taxon>
        <taxon>Diversisporales</taxon>
        <taxon>Diversisporaceae</taxon>
        <taxon>Diversispora</taxon>
    </lineage>
</organism>